<proteinExistence type="inferred from homology"/>
<dbReference type="AlphaFoldDB" id="Q2CC44"/>
<keyword evidence="3" id="KW-0238">DNA-binding</keyword>
<comment type="caution">
    <text evidence="6">The sequence shown here is derived from an EMBL/GenBank/DDBJ whole genome shotgun (WGS) entry which is preliminary data.</text>
</comment>
<evidence type="ECO:0000259" key="5">
    <source>
        <dbReference type="PROSITE" id="PS50931"/>
    </source>
</evidence>
<evidence type="ECO:0000313" key="6">
    <source>
        <dbReference type="EMBL" id="EAR50237.1"/>
    </source>
</evidence>
<dbReference type="PROSITE" id="PS50931">
    <property type="entry name" value="HTH_LYSR"/>
    <property type="match status" value="1"/>
</dbReference>
<dbReference type="CDD" id="cd05466">
    <property type="entry name" value="PBP2_LTTR_substrate"/>
    <property type="match status" value="1"/>
</dbReference>
<reference evidence="6 7" key="1">
    <citation type="journal article" date="2010" name="J. Bacteriol.">
        <title>Genome sequences of Oceanicola granulosus HTCC2516(T) and Oceanicola batsensis HTCC2597(TDelta).</title>
        <authorList>
            <person name="Thrash J.C."/>
            <person name="Cho J.C."/>
            <person name="Vergin K.L."/>
            <person name="Giovannoni S.J."/>
        </authorList>
    </citation>
    <scope>NUCLEOTIDE SEQUENCE [LARGE SCALE GENOMIC DNA]</scope>
    <source>
        <strain evidence="7">ATCC BAA-861 / DSM 15982 / KCTC 12143 / HTCC2516</strain>
    </source>
</reference>
<keyword evidence="7" id="KW-1185">Reference proteome</keyword>
<dbReference type="PANTHER" id="PTHR30126:SF98">
    <property type="entry name" value="HTH-TYPE TRANSCRIPTIONAL ACTIVATOR BAUR"/>
    <property type="match status" value="1"/>
</dbReference>
<dbReference type="SUPFAM" id="SSF53850">
    <property type="entry name" value="Periplasmic binding protein-like II"/>
    <property type="match status" value="1"/>
</dbReference>
<keyword evidence="4" id="KW-0804">Transcription</keyword>
<dbReference type="PANTHER" id="PTHR30126">
    <property type="entry name" value="HTH-TYPE TRANSCRIPTIONAL REGULATOR"/>
    <property type="match status" value="1"/>
</dbReference>
<dbReference type="Pfam" id="PF00126">
    <property type="entry name" value="HTH_1"/>
    <property type="match status" value="1"/>
</dbReference>
<dbReference type="eggNOG" id="COG0583">
    <property type="taxonomic scope" value="Bacteria"/>
</dbReference>
<comment type="similarity">
    <text evidence="1">Belongs to the LysR transcriptional regulatory family.</text>
</comment>
<dbReference type="InterPro" id="IPR000847">
    <property type="entry name" value="LysR_HTH_N"/>
</dbReference>
<dbReference type="STRING" id="314256.OG2516_12684"/>
<accession>Q2CC44</accession>
<dbReference type="Pfam" id="PF03466">
    <property type="entry name" value="LysR_substrate"/>
    <property type="match status" value="1"/>
</dbReference>
<evidence type="ECO:0000256" key="1">
    <source>
        <dbReference type="ARBA" id="ARBA00009437"/>
    </source>
</evidence>
<organism evidence="6 7">
    <name type="scientific">Oceanicola granulosus (strain ATCC BAA-861 / DSM 15982 / KCTC 12143 / HTCC2516)</name>
    <dbReference type="NCBI Taxonomy" id="314256"/>
    <lineage>
        <taxon>Bacteria</taxon>
        <taxon>Pseudomonadati</taxon>
        <taxon>Pseudomonadota</taxon>
        <taxon>Alphaproteobacteria</taxon>
        <taxon>Rhodobacterales</taxon>
        <taxon>Roseobacteraceae</taxon>
        <taxon>Oceanicola</taxon>
    </lineage>
</organism>
<evidence type="ECO:0000313" key="7">
    <source>
        <dbReference type="Proteomes" id="UP000003635"/>
    </source>
</evidence>
<evidence type="ECO:0000256" key="2">
    <source>
        <dbReference type="ARBA" id="ARBA00023015"/>
    </source>
</evidence>
<evidence type="ECO:0000256" key="4">
    <source>
        <dbReference type="ARBA" id="ARBA00023163"/>
    </source>
</evidence>
<name>Q2CC44_OCEGH</name>
<dbReference type="SUPFAM" id="SSF46785">
    <property type="entry name" value="Winged helix' DNA-binding domain"/>
    <property type="match status" value="1"/>
</dbReference>
<dbReference type="PRINTS" id="PR00039">
    <property type="entry name" value="HTHLYSR"/>
</dbReference>
<dbReference type="Gene3D" id="1.10.10.10">
    <property type="entry name" value="Winged helix-like DNA-binding domain superfamily/Winged helix DNA-binding domain"/>
    <property type="match status" value="1"/>
</dbReference>
<dbReference type="OrthoDB" id="7506954at2"/>
<protein>
    <submittedName>
        <fullName evidence="6">Transcriptional regulator</fullName>
    </submittedName>
</protein>
<sequence length="294" mass="32229">MKITGTELHHFAIFDSVVRNSGFSAAQAELGLSQPTISNHITALEERLGVRLCQRGRGGFVLTEEGRIVHELGQSLLGELESHGSKLAALRGGLVGRVRLAVVDCLATDPHFRLPDAVRGFRALAPAVQVELTVERPQDILSGIHDNSFDIGIGGFDRLLSGLEHKVLYHERHSLYCGRAHPLFEAGEVAEAELGAHPWVHRRYWSKRRQRRRSLSESDAFVQEIEAQIIMVLSGTYLGLLPDHAAAAHVARGELRALPFQGPDGDVTIDVVTRSGPQPEAVELLRAEVLARHA</sequence>
<dbReference type="GO" id="GO:0003700">
    <property type="term" value="F:DNA-binding transcription factor activity"/>
    <property type="evidence" value="ECO:0007669"/>
    <property type="project" value="InterPro"/>
</dbReference>
<evidence type="ECO:0000256" key="3">
    <source>
        <dbReference type="ARBA" id="ARBA00023125"/>
    </source>
</evidence>
<dbReference type="EMBL" id="AAOT01000033">
    <property type="protein sequence ID" value="EAR50237.1"/>
    <property type="molecule type" value="Genomic_DNA"/>
</dbReference>
<gene>
    <name evidence="6" type="ORF">OG2516_12684</name>
</gene>
<dbReference type="InterPro" id="IPR036388">
    <property type="entry name" value="WH-like_DNA-bd_sf"/>
</dbReference>
<keyword evidence="2" id="KW-0805">Transcription regulation</keyword>
<feature type="domain" description="HTH lysR-type" evidence="5">
    <location>
        <begin position="6"/>
        <end position="63"/>
    </location>
</feature>
<dbReference type="RefSeq" id="WP_007256060.1">
    <property type="nucleotide sequence ID" value="NZ_CH724108.1"/>
</dbReference>
<dbReference type="GO" id="GO:0000976">
    <property type="term" value="F:transcription cis-regulatory region binding"/>
    <property type="evidence" value="ECO:0007669"/>
    <property type="project" value="TreeGrafter"/>
</dbReference>
<dbReference type="Gene3D" id="3.40.190.10">
    <property type="entry name" value="Periplasmic binding protein-like II"/>
    <property type="match status" value="2"/>
</dbReference>
<dbReference type="InterPro" id="IPR005119">
    <property type="entry name" value="LysR_subst-bd"/>
</dbReference>
<dbReference type="HOGENOM" id="CLU_039613_0_0_5"/>
<dbReference type="InterPro" id="IPR036390">
    <property type="entry name" value="WH_DNA-bd_sf"/>
</dbReference>
<dbReference type="Proteomes" id="UP000003635">
    <property type="component" value="Unassembled WGS sequence"/>
</dbReference>